<evidence type="ECO:0000256" key="7">
    <source>
        <dbReference type="ARBA" id="ARBA00022801"/>
    </source>
</evidence>
<dbReference type="RefSeq" id="WP_200987895.1">
    <property type="nucleotide sequence ID" value="NZ_CP063311.1"/>
</dbReference>
<feature type="transmembrane region" description="Helical" evidence="13">
    <location>
        <begin position="411"/>
        <end position="431"/>
    </location>
</feature>
<gene>
    <name evidence="15" type="ORF">IM676_16500</name>
</gene>
<keyword evidence="7" id="KW-0378">Hydrolase</keyword>
<evidence type="ECO:0000256" key="5">
    <source>
        <dbReference type="ARBA" id="ARBA00022692"/>
    </source>
</evidence>
<dbReference type="AlphaFoldDB" id="A0A7S6RCA0"/>
<organism evidence="15 16">
    <name type="scientific">Anabaenopsis elenkinii CCIBt3563</name>
    <dbReference type="NCBI Taxonomy" id="2779889"/>
    <lineage>
        <taxon>Bacteria</taxon>
        <taxon>Bacillati</taxon>
        <taxon>Cyanobacteriota</taxon>
        <taxon>Cyanophyceae</taxon>
        <taxon>Nostocales</taxon>
        <taxon>Nodulariaceae</taxon>
        <taxon>Anabaenopsis</taxon>
    </lineage>
</organism>
<keyword evidence="16" id="KW-1185">Reference proteome</keyword>
<name>A0A7S6RCA0_9CYAN</name>
<keyword evidence="11 13" id="KW-0472">Membrane</keyword>
<keyword evidence="5 13" id="KW-0812">Transmembrane</keyword>
<evidence type="ECO:0000256" key="2">
    <source>
        <dbReference type="ARBA" id="ARBA00004651"/>
    </source>
</evidence>
<feature type="transmembrane region" description="Helical" evidence="13">
    <location>
        <begin position="374"/>
        <end position="391"/>
    </location>
</feature>
<dbReference type="InterPro" id="IPR050083">
    <property type="entry name" value="HtpX_protease"/>
</dbReference>
<feature type="domain" description="Peptidase M48" evidence="14">
    <location>
        <begin position="325"/>
        <end position="539"/>
    </location>
</feature>
<evidence type="ECO:0000256" key="13">
    <source>
        <dbReference type="SAM" id="Phobius"/>
    </source>
</evidence>
<feature type="transmembrane region" description="Helical" evidence="13">
    <location>
        <begin position="259"/>
        <end position="278"/>
    </location>
</feature>
<dbReference type="GO" id="GO:0046872">
    <property type="term" value="F:metal ion binding"/>
    <property type="evidence" value="ECO:0007669"/>
    <property type="project" value="UniProtKB-KW"/>
</dbReference>
<dbReference type="Gene3D" id="3.30.2010.10">
    <property type="entry name" value="Metalloproteases ('zincins'), catalytic domain"/>
    <property type="match status" value="1"/>
</dbReference>
<feature type="transmembrane region" description="Helical" evidence="13">
    <location>
        <begin position="614"/>
        <end position="631"/>
    </location>
</feature>
<dbReference type="Pfam" id="PF01435">
    <property type="entry name" value="Peptidase_M48"/>
    <property type="match status" value="1"/>
</dbReference>
<dbReference type="KEGG" id="aee:IM676_16500"/>
<accession>A0A7S6RCA0</accession>
<evidence type="ECO:0000256" key="4">
    <source>
        <dbReference type="ARBA" id="ARBA00022670"/>
    </source>
</evidence>
<evidence type="ECO:0000256" key="12">
    <source>
        <dbReference type="SAM" id="MobiDB-lite"/>
    </source>
</evidence>
<reference evidence="16" key="1">
    <citation type="submission" date="2020-10" db="EMBL/GenBank/DDBJ databases">
        <title>Genome-based taxonomic classification of the species Anabaenopsis elenkinii.</title>
        <authorList>
            <person name="Delbaje E."/>
            <person name="Andreote A.P.D."/>
            <person name="Pellegrinetti T.A."/>
            <person name="Cruz R.B."/>
            <person name="Branco L.H.Z."/>
            <person name="Fiore M.F."/>
        </authorList>
    </citation>
    <scope>NUCLEOTIDE SEQUENCE [LARGE SCALE GENOMIC DNA]</scope>
    <source>
        <strain evidence="16">CCIBt3563</strain>
    </source>
</reference>
<dbReference type="InterPro" id="IPR001915">
    <property type="entry name" value="Peptidase_M48"/>
</dbReference>
<dbReference type="GO" id="GO:0004222">
    <property type="term" value="F:metalloendopeptidase activity"/>
    <property type="evidence" value="ECO:0007669"/>
    <property type="project" value="InterPro"/>
</dbReference>
<keyword evidence="9 13" id="KW-1133">Transmembrane helix</keyword>
<comment type="cofactor">
    <cofactor evidence="1">
        <name>Zn(2+)</name>
        <dbReference type="ChEBI" id="CHEBI:29105"/>
    </cofactor>
</comment>
<dbReference type="EMBL" id="CP063311">
    <property type="protein sequence ID" value="QOV22263.1"/>
    <property type="molecule type" value="Genomic_DNA"/>
</dbReference>
<evidence type="ECO:0000313" key="16">
    <source>
        <dbReference type="Proteomes" id="UP000593846"/>
    </source>
</evidence>
<evidence type="ECO:0000256" key="3">
    <source>
        <dbReference type="ARBA" id="ARBA00022475"/>
    </source>
</evidence>
<evidence type="ECO:0000256" key="11">
    <source>
        <dbReference type="ARBA" id="ARBA00023136"/>
    </source>
</evidence>
<keyword evidence="3" id="KW-1003">Cell membrane</keyword>
<keyword evidence="10 15" id="KW-0482">Metalloprotease</keyword>
<feature type="compositionally biased region" description="Polar residues" evidence="12">
    <location>
        <begin position="119"/>
        <end position="154"/>
    </location>
</feature>
<feature type="transmembrane region" description="Helical" evidence="13">
    <location>
        <begin position="572"/>
        <end position="594"/>
    </location>
</feature>
<evidence type="ECO:0000256" key="9">
    <source>
        <dbReference type="ARBA" id="ARBA00022989"/>
    </source>
</evidence>
<proteinExistence type="predicted"/>
<feature type="region of interest" description="Disordered" evidence="12">
    <location>
        <begin position="92"/>
        <end position="160"/>
    </location>
</feature>
<feature type="compositionally biased region" description="Polar residues" evidence="12">
    <location>
        <begin position="103"/>
        <end position="112"/>
    </location>
</feature>
<evidence type="ECO:0000256" key="1">
    <source>
        <dbReference type="ARBA" id="ARBA00001947"/>
    </source>
</evidence>
<evidence type="ECO:0000256" key="10">
    <source>
        <dbReference type="ARBA" id="ARBA00023049"/>
    </source>
</evidence>
<dbReference type="PANTHER" id="PTHR43221">
    <property type="entry name" value="PROTEASE HTPX"/>
    <property type="match status" value="1"/>
</dbReference>
<dbReference type="Proteomes" id="UP000593846">
    <property type="component" value="Chromosome"/>
</dbReference>
<comment type="subcellular location">
    <subcellularLocation>
        <location evidence="2">Cell membrane</location>
        <topology evidence="2">Multi-pass membrane protein</topology>
    </subcellularLocation>
</comment>
<evidence type="ECO:0000313" key="15">
    <source>
        <dbReference type="EMBL" id="QOV22263.1"/>
    </source>
</evidence>
<keyword evidence="8" id="KW-0862">Zinc</keyword>
<dbReference type="PANTHER" id="PTHR43221:SF1">
    <property type="entry name" value="PROTEASE HTPX"/>
    <property type="match status" value="1"/>
</dbReference>
<evidence type="ECO:0000256" key="6">
    <source>
        <dbReference type="ARBA" id="ARBA00022723"/>
    </source>
</evidence>
<evidence type="ECO:0000256" key="8">
    <source>
        <dbReference type="ARBA" id="ARBA00022833"/>
    </source>
</evidence>
<evidence type="ECO:0000259" key="14">
    <source>
        <dbReference type="Pfam" id="PF01435"/>
    </source>
</evidence>
<dbReference type="GO" id="GO:0006508">
    <property type="term" value="P:proteolysis"/>
    <property type="evidence" value="ECO:0007669"/>
    <property type="project" value="UniProtKB-KW"/>
</dbReference>
<sequence length="771" mass="86335">MATPRKLSDTELSLEAGLVALKQGNYQTAIAKLMAVASSQGNPRSNLQARVGLVMAYARTGQIRKATIVCQTLRESQNTQVKQWAELALKHLAKHRKKSSKSMATPNQQSDHSGGESLAAQNSQNATTSRTRTSGLVESQKQKPTVGETSQYSPASLGRVPNQTIPQNLFRSSNYIKTTGIEVSPSRSSGIYWRQAQRAKVWQPLRKPNLIPLRLLGLGTLVVLLWLLGEILNLTTSLINFALDKLPYLAVQQLPHGNPTPFLLIVLLMMMGLSPWLLDRLLANFYGQGELSKDLLNRHSRETGRVIQRYCQQRRWHSPKLRILPIAAPMALTYGSLAGNARIVVSQGLLEQLADDEIATIYATQLGHIAHWDFAVMSVVLLLSLPIHRLYEQISTWGNRRSEGIWYKPINILASVIYGLWYVLTSISLLLSQLRLYYSDRLSAEITGNPNALTRALLKIAMGISNDIQKSEQTSWHLESLNLLMPVGYEQSLYLGSIAGQRPFESLLMWDSLHPYRHWFTINNSHPLMGDRIQRLSQIARSWHIDTEINLNSLGLTLAEAQPTYQVKRQSFLLQIAPFLGIALGLVFAGFTWLMWQTAFHLRWLNFQWIYEDWTVIRGCLLIGFSIGLVLRMSSFFPDIKTPNVQDDQSLINLLTNPSALPIDSVSVQLVGKLLGRRGTGNCLGQDLILQCSIGLVKLHHIPLGQSVNPQDLIGRQIIVTGWLRRGATPWIDIHTVQTQTGKHIYSPHPIWSTFVAVAAQAWGAYIFLTG</sequence>
<protein>
    <submittedName>
        <fullName evidence="15">M48 family metalloprotease</fullName>
    </submittedName>
</protein>
<dbReference type="GO" id="GO:0005886">
    <property type="term" value="C:plasma membrane"/>
    <property type="evidence" value="ECO:0007669"/>
    <property type="project" value="UniProtKB-SubCell"/>
</dbReference>
<keyword evidence="6" id="KW-0479">Metal-binding</keyword>
<keyword evidence="4 15" id="KW-0645">Protease</keyword>
<feature type="transmembrane region" description="Helical" evidence="13">
    <location>
        <begin position="215"/>
        <end position="239"/>
    </location>
</feature>